<evidence type="ECO:0000313" key="1">
    <source>
        <dbReference type="EMBL" id="MEA5522207.1"/>
    </source>
</evidence>
<protein>
    <submittedName>
        <fullName evidence="1">Uncharacterized protein</fullName>
    </submittedName>
</protein>
<proteinExistence type="predicted"/>
<sequence length="327" mass="37784">MLILFIGLGVDFLIEINALAPHSMVLTKENYFAKNRKKYDVVTFGSSLIYRHHLPHVFDTITGLKSFNFGVAGMFGNEKFHVFEKMLKDGYFDDTKYIVYEIGRLPNFDQMENKIQSMRGRFYFTTTDFILSCRLILDCQANISAKTVHSFSVGSYFLKSRLKLARMGEYLKPHFVHEIGQEGFIPLDSVKMPPRVMQGRKFADEKELIEIKKSQRYSIARKLTAGKFLLDQYVELADLCVERGIKIIFLIPPRSLSNHPFEEISYTTSIAEKLSSKIDFIDLSNPDDYPEFFKKENTFDHNHMNLKGAILFSEKLGEKFNEVVLGN</sequence>
<keyword evidence="2" id="KW-1185">Reference proteome</keyword>
<reference evidence="1 2" key="1">
    <citation type="submission" date="2023-12" db="EMBL/GenBank/DDBJ databases">
        <title>Baltic Sea Cyanobacteria.</title>
        <authorList>
            <person name="Delbaje E."/>
            <person name="Fewer D.P."/>
            <person name="Shishido T.K."/>
        </authorList>
    </citation>
    <scope>NUCLEOTIDE SEQUENCE [LARGE SCALE GENOMIC DNA]</scope>
    <source>
        <strain evidence="1 2">CCNP 1315</strain>
    </source>
</reference>
<name>A0ABU5U5N9_9CYAN</name>
<dbReference type="SUPFAM" id="SSF52266">
    <property type="entry name" value="SGNH hydrolase"/>
    <property type="match status" value="1"/>
</dbReference>
<organism evidence="1 2">
    <name type="scientific">Limnoraphis robusta CCNP1315</name>
    <dbReference type="NCBI Taxonomy" id="3110306"/>
    <lineage>
        <taxon>Bacteria</taxon>
        <taxon>Bacillati</taxon>
        <taxon>Cyanobacteriota</taxon>
        <taxon>Cyanophyceae</taxon>
        <taxon>Oscillatoriophycideae</taxon>
        <taxon>Oscillatoriales</taxon>
        <taxon>Sirenicapillariaceae</taxon>
        <taxon>Limnoraphis</taxon>
    </lineage>
</organism>
<comment type="caution">
    <text evidence="1">The sequence shown here is derived from an EMBL/GenBank/DDBJ whole genome shotgun (WGS) entry which is preliminary data.</text>
</comment>
<dbReference type="EMBL" id="JAYGHT010000151">
    <property type="protein sequence ID" value="MEA5522207.1"/>
    <property type="molecule type" value="Genomic_DNA"/>
</dbReference>
<dbReference type="Proteomes" id="UP001301728">
    <property type="component" value="Unassembled WGS sequence"/>
</dbReference>
<gene>
    <name evidence="1" type="ORF">VB854_25025</name>
</gene>
<evidence type="ECO:0000313" key="2">
    <source>
        <dbReference type="Proteomes" id="UP001301728"/>
    </source>
</evidence>
<accession>A0ABU5U5N9</accession>